<accession>A0A1F7L062</accession>
<dbReference type="Proteomes" id="UP000177050">
    <property type="component" value="Unassembled WGS sequence"/>
</dbReference>
<dbReference type="EMBL" id="MGBR01000001">
    <property type="protein sequence ID" value="OGK73507.1"/>
    <property type="molecule type" value="Genomic_DNA"/>
</dbReference>
<evidence type="ECO:0000313" key="2">
    <source>
        <dbReference type="EMBL" id="OGK73507.1"/>
    </source>
</evidence>
<sequence>MQKKVASTLKKTRLLLLTILGCFICYSLLFLEPNGFPIIFAFSICVSLFVFFLTTYFVKKKDSILLSIFLFILLFINASIGFNWLNTLLLLSFVLGIRFLIQ</sequence>
<evidence type="ECO:0000256" key="1">
    <source>
        <dbReference type="SAM" id="Phobius"/>
    </source>
</evidence>
<feature type="transmembrane region" description="Helical" evidence="1">
    <location>
        <begin position="65"/>
        <end position="85"/>
    </location>
</feature>
<dbReference type="AlphaFoldDB" id="A0A1F7L062"/>
<reference evidence="2 3" key="1">
    <citation type="journal article" date="2016" name="Nat. Commun.">
        <title>Thousands of microbial genomes shed light on interconnected biogeochemical processes in an aquifer system.</title>
        <authorList>
            <person name="Anantharaman K."/>
            <person name="Brown C.T."/>
            <person name="Hug L.A."/>
            <person name="Sharon I."/>
            <person name="Castelle C.J."/>
            <person name="Probst A.J."/>
            <person name="Thomas B.C."/>
            <person name="Singh A."/>
            <person name="Wilkins M.J."/>
            <person name="Karaoz U."/>
            <person name="Brodie E.L."/>
            <person name="Williams K.H."/>
            <person name="Hubbard S.S."/>
            <person name="Banfield J.F."/>
        </authorList>
    </citation>
    <scope>NUCLEOTIDE SEQUENCE [LARGE SCALE GENOMIC DNA]</scope>
</reference>
<keyword evidence="1" id="KW-1133">Transmembrane helix</keyword>
<keyword evidence="1" id="KW-0812">Transmembrane</keyword>
<evidence type="ECO:0000313" key="3">
    <source>
        <dbReference type="Proteomes" id="UP000177050"/>
    </source>
</evidence>
<gene>
    <name evidence="2" type="ORF">A3K52_01805</name>
</gene>
<feature type="transmembrane region" description="Helical" evidence="1">
    <location>
        <begin position="12"/>
        <end position="31"/>
    </location>
</feature>
<name>A0A1F7L062_9BACT</name>
<feature type="transmembrane region" description="Helical" evidence="1">
    <location>
        <begin position="37"/>
        <end position="58"/>
    </location>
</feature>
<protein>
    <submittedName>
        <fullName evidence="2">Uncharacterized protein</fullName>
    </submittedName>
</protein>
<proteinExistence type="predicted"/>
<keyword evidence="1" id="KW-0472">Membrane</keyword>
<comment type="caution">
    <text evidence="2">The sequence shown here is derived from an EMBL/GenBank/DDBJ whole genome shotgun (WGS) entry which is preliminary data.</text>
</comment>
<organism evidence="2 3">
    <name type="scientific">Candidatus Roizmanbacteria bacterium RIFOXYD1_FULL_38_12</name>
    <dbReference type="NCBI Taxonomy" id="1802093"/>
    <lineage>
        <taxon>Bacteria</taxon>
        <taxon>Candidatus Roizmaniibacteriota</taxon>
    </lineage>
</organism>